<feature type="signal peptide" evidence="11">
    <location>
        <begin position="1"/>
        <end position="31"/>
    </location>
</feature>
<evidence type="ECO:0000256" key="9">
    <source>
        <dbReference type="ARBA" id="ARBA00023136"/>
    </source>
</evidence>
<comment type="similarity">
    <text evidence="2">Belongs to the SRP receptor beta subunit family.</text>
</comment>
<evidence type="ECO:0000313" key="12">
    <source>
        <dbReference type="EMBL" id="CDO94713.1"/>
    </source>
</evidence>
<sequence length="261" mass="28826">MGAMLSTPVLLACIIVMISAAFLLIVQKTSANVIPGASKQKNRAPTFIIAGLPQTGKTSLFNLLSTDSNKPTVMSQEPNVAEDYMLPSSHKNFKFKLIDFPGHAKFRSELLQTIKDSSQLKGLIYVIDSTVNPKDLVDTAELLYEILSVTELRPDGVDILLACNKSESFVARPPLKIKDALEAEITEIIKRKSKSLMRNSKKTSNGSVSAEDEDDEPTALQQFGNGFQFDRIDGNVDSKEGSVLKNEVDKWECWIDERAMN</sequence>
<accession>A0A0A8L9C8</accession>
<dbReference type="Pfam" id="PF09439">
    <property type="entry name" value="SRPRB"/>
    <property type="match status" value="1"/>
</dbReference>
<dbReference type="GO" id="GO:0005525">
    <property type="term" value="F:GTP binding"/>
    <property type="evidence" value="ECO:0007669"/>
    <property type="project" value="UniProtKB-KW"/>
</dbReference>
<comment type="subcellular location">
    <subcellularLocation>
        <location evidence="1">Endoplasmic reticulum membrane</location>
        <topology evidence="1">Single-pass membrane protein</topology>
    </subcellularLocation>
</comment>
<evidence type="ECO:0000313" key="13">
    <source>
        <dbReference type="Proteomes" id="UP000031516"/>
    </source>
</evidence>
<evidence type="ECO:0000256" key="7">
    <source>
        <dbReference type="ARBA" id="ARBA00022989"/>
    </source>
</evidence>
<keyword evidence="5" id="KW-0547">Nucleotide-binding</keyword>
<protein>
    <recommendedName>
        <fullName evidence="3">Signal recognition particle receptor subunit beta</fullName>
    </recommendedName>
</protein>
<keyword evidence="10" id="KW-0675">Receptor</keyword>
<gene>
    <name evidence="12" type="ORF">KLDO_g2969A</name>
</gene>
<feature type="chain" id="PRO_5002039345" description="Signal recognition particle receptor subunit beta" evidence="11">
    <location>
        <begin position="32"/>
        <end position="261"/>
    </location>
</feature>
<comment type="caution">
    <text evidence="12">The sequence shown here is derived from an EMBL/GenBank/DDBJ whole genome shotgun (WGS) entry which is preliminary data.</text>
</comment>
<organism evidence="12 13">
    <name type="scientific">Kluyveromyces dobzhanskii CBS 2104</name>
    <dbReference type="NCBI Taxonomy" id="1427455"/>
    <lineage>
        <taxon>Eukaryota</taxon>
        <taxon>Fungi</taxon>
        <taxon>Dikarya</taxon>
        <taxon>Ascomycota</taxon>
        <taxon>Saccharomycotina</taxon>
        <taxon>Saccharomycetes</taxon>
        <taxon>Saccharomycetales</taxon>
        <taxon>Saccharomycetaceae</taxon>
        <taxon>Kluyveromyces</taxon>
    </lineage>
</organism>
<keyword evidence="4" id="KW-0812">Transmembrane</keyword>
<dbReference type="OrthoDB" id="41266at2759"/>
<dbReference type="AlphaFoldDB" id="A0A0A8L9C8"/>
<evidence type="ECO:0000256" key="5">
    <source>
        <dbReference type="ARBA" id="ARBA00022741"/>
    </source>
</evidence>
<keyword evidence="7" id="KW-1133">Transmembrane helix</keyword>
<dbReference type="SUPFAM" id="SSF52540">
    <property type="entry name" value="P-loop containing nucleoside triphosphate hydrolases"/>
    <property type="match status" value="1"/>
</dbReference>
<evidence type="ECO:0000256" key="6">
    <source>
        <dbReference type="ARBA" id="ARBA00022824"/>
    </source>
</evidence>
<name>A0A0A8L9C8_9SACH</name>
<keyword evidence="8" id="KW-0342">GTP-binding</keyword>
<keyword evidence="13" id="KW-1185">Reference proteome</keyword>
<reference evidence="12 13" key="1">
    <citation type="submission" date="2014-03" db="EMBL/GenBank/DDBJ databases">
        <title>The genome of Kluyveromyces dobzhanskii.</title>
        <authorList>
            <person name="Nystedt B."/>
            <person name="Astrom S."/>
        </authorList>
    </citation>
    <scope>NUCLEOTIDE SEQUENCE [LARGE SCALE GENOMIC DNA]</scope>
    <source>
        <strain evidence="12 13">CBS 2104</strain>
    </source>
</reference>
<dbReference type="GO" id="GO:0005789">
    <property type="term" value="C:endoplasmic reticulum membrane"/>
    <property type="evidence" value="ECO:0007669"/>
    <property type="project" value="UniProtKB-SubCell"/>
</dbReference>
<keyword evidence="9" id="KW-0472">Membrane</keyword>
<evidence type="ECO:0000256" key="11">
    <source>
        <dbReference type="SAM" id="SignalP"/>
    </source>
</evidence>
<evidence type="ECO:0000256" key="3">
    <source>
        <dbReference type="ARBA" id="ARBA00020256"/>
    </source>
</evidence>
<dbReference type="InterPro" id="IPR019009">
    <property type="entry name" value="SRP_receptor_beta_su"/>
</dbReference>
<evidence type="ECO:0000256" key="4">
    <source>
        <dbReference type="ARBA" id="ARBA00022692"/>
    </source>
</evidence>
<evidence type="ECO:0000256" key="2">
    <source>
        <dbReference type="ARBA" id="ARBA00005619"/>
    </source>
</evidence>
<dbReference type="EMBL" id="CCBQ010000039">
    <property type="protein sequence ID" value="CDO94713.1"/>
    <property type="molecule type" value="Genomic_DNA"/>
</dbReference>
<dbReference type="InterPro" id="IPR027417">
    <property type="entry name" value="P-loop_NTPase"/>
</dbReference>
<proteinExistence type="inferred from homology"/>
<keyword evidence="11" id="KW-0732">Signal</keyword>
<keyword evidence="6" id="KW-0256">Endoplasmic reticulum</keyword>
<dbReference type="Proteomes" id="UP000031516">
    <property type="component" value="Unassembled WGS sequence"/>
</dbReference>
<evidence type="ECO:0000256" key="8">
    <source>
        <dbReference type="ARBA" id="ARBA00023134"/>
    </source>
</evidence>
<dbReference type="CDD" id="cd04105">
    <property type="entry name" value="SR_beta"/>
    <property type="match status" value="1"/>
</dbReference>
<evidence type="ECO:0000256" key="1">
    <source>
        <dbReference type="ARBA" id="ARBA00004389"/>
    </source>
</evidence>
<dbReference type="Gene3D" id="3.40.50.300">
    <property type="entry name" value="P-loop containing nucleotide triphosphate hydrolases"/>
    <property type="match status" value="1"/>
</dbReference>
<evidence type="ECO:0000256" key="10">
    <source>
        <dbReference type="ARBA" id="ARBA00023170"/>
    </source>
</evidence>